<keyword evidence="3" id="KW-1185">Reference proteome</keyword>
<protein>
    <recommendedName>
        <fullName evidence="4">S-adenosyl-L-methionine-dependent methyltransferase</fullName>
    </recommendedName>
</protein>
<dbReference type="PANTHER" id="PTHR43036">
    <property type="entry name" value="OSJNBB0011N17.9 PROTEIN"/>
    <property type="match status" value="1"/>
</dbReference>
<feature type="region of interest" description="Disordered" evidence="1">
    <location>
        <begin position="1"/>
        <end position="22"/>
    </location>
</feature>
<evidence type="ECO:0008006" key="4">
    <source>
        <dbReference type="Google" id="ProtNLM"/>
    </source>
</evidence>
<gene>
    <name evidence="2" type="ORF">BU16DRAFT_529521</name>
</gene>
<reference evidence="2" key="1">
    <citation type="journal article" date="2020" name="Stud. Mycol.">
        <title>101 Dothideomycetes genomes: a test case for predicting lifestyles and emergence of pathogens.</title>
        <authorList>
            <person name="Haridas S."/>
            <person name="Albert R."/>
            <person name="Binder M."/>
            <person name="Bloem J."/>
            <person name="Labutti K."/>
            <person name="Salamov A."/>
            <person name="Andreopoulos B."/>
            <person name="Baker S."/>
            <person name="Barry K."/>
            <person name="Bills G."/>
            <person name="Bluhm B."/>
            <person name="Cannon C."/>
            <person name="Castanera R."/>
            <person name="Culley D."/>
            <person name="Daum C."/>
            <person name="Ezra D."/>
            <person name="Gonzalez J."/>
            <person name="Henrissat B."/>
            <person name="Kuo A."/>
            <person name="Liang C."/>
            <person name="Lipzen A."/>
            <person name="Lutzoni F."/>
            <person name="Magnuson J."/>
            <person name="Mondo S."/>
            <person name="Nolan M."/>
            <person name="Ohm R."/>
            <person name="Pangilinan J."/>
            <person name="Park H.-J."/>
            <person name="Ramirez L."/>
            <person name="Alfaro M."/>
            <person name="Sun H."/>
            <person name="Tritt A."/>
            <person name="Yoshinaga Y."/>
            <person name="Zwiers L.-H."/>
            <person name="Turgeon B."/>
            <person name="Goodwin S."/>
            <person name="Spatafora J."/>
            <person name="Crous P."/>
            <person name="Grigoriev I."/>
        </authorList>
    </citation>
    <scope>NUCLEOTIDE SEQUENCE</scope>
    <source>
        <strain evidence="2">CBS 269.34</strain>
    </source>
</reference>
<evidence type="ECO:0000256" key="1">
    <source>
        <dbReference type="SAM" id="MobiDB-lite"/>
    </source>
</evidence>
<dbReference type="Gene3D" id="3.40.50.150">
    <property type="entry name" value="Vaccinia Virus protein VP39"/>
    <property type="match status" value="1"/>
</dbReference>
<dbReference type="AlphaFoldDB" id="A0A6A6QIV3"/>
<dbReference type="OrthoDB" id="2013972at2759"/>
<dbReference type="InterPro" id="IPR029063">
    <property type="entry name" value="SAM-dependent_MTases_sf"/>
</dbReference>
<sequence>MTRSSHSALIKPNYRPKPMPSPFTRRIRPAPILTISSLMAIPVALTAMSSSTPKAASTSTSTYPTIQYKPRHTTWPYTPADFLRQDLTPDTSFYASPRFVTHIDDHAIAALKRYYAAVLPRRGRILDFCSSWISHYPPSLESAVESGELVVVGLGLNARELDANPVLGKPGAPGRIVRDLNEDPDVSVAVNSGELFDAATCVVSIDYLTRPVEVLRSLAGVVRPGGRVHLVVSNRCFPTKAVRRWLRIDEDERLMMVGDYLYFAEWTDIEIVDLSGGEEEEESASGVAGLMRWAGMGGHDPLWVVRGVKKVD</sequence>
<evidence type="ECO:0000313" key="3">
    <source>
        <dbReference type="Proteomes" id="UP000799750"/>
    </source>
</evidence>
<organism evidence="2 3">
    <name type="scientific">Lophium mytilinum</name>
    <dbReference type="NCBI Taxonomy" id="390894"/>
    <lineage>
        <taxon>Eukaryota</taxon>
        <taxon>Fungi</taxon>
        <taxon>Dikarya</taxon>
        <taxon>Ascomycota</taxon>
        <taxon>Pezizomycotina</taxon>
        <taxon>Dothideomycetes</taxon>
        <taxon>Pleosporomycetidae</taxon>
        <taxon>Mytilinidiales</taxon>
        <taxon>Mytilinidiaceae</taxon>
        <taxon>Lophium</taxon>
    </lineage>
</organism>
<dbReference type="Proteomes" id="UP000799750">
    <property type="component" value="Unassembled WGS sequence"/>
</dbReference>
<dbReference type="PANTHER" id="PTHR43036:SF2">
    <property type="entry name" value="OS04G0481300 PROTEIN"/>
    <property type="match status" value="1"/>
</dbReference>
<dbReference type="SUPFAM" id="SSF53335">
    <property type="entry name" value="S-adenosyl-L-methionine-dependent methyltransferases"/>
    <property type="match status" value="1"/>
</dbReference>
<name>A0A6A6QIV3_9PEZI</name>
<evidence type="ECO:0000313" key="2">
    <source>
        <dbReference type="EMBL" id="KAF2492161.1"/>
    </source>
</evidence>
<dbReference type="EMBL" id="MU004194">
    <property type="protein sequence ID" value="KAF2492161.1"/>
    <property type="molecule type" value="Genomic_DNA"/>
</dbReference>
<proteinExistence type="predicted"/>
<accession>A0A6A6QIV3</accession>